<dbReference type="KEGG" id="asip:AQUSIP_24790"/>
<reference evidence="1 2" key="1">
    <citation type="submission" date="2019-08" db="EMBL/GenBank/DDBJ databases">
        <authorList>
            <person name="Guy L."/>
        </authorList>
    </citation>
    <scope>NUCLEOTIDE SEQUENCE [LARGE SCALE GENOMIC DNA]</scope>
    <source>
        <strain evidence="1 2">SGT-108</strain>
    </source>
</reference>
<dbReference type="EMBL" id="LR699120">
    <property type="protein sequence ID" value="VVC77152.1"/>
    <property type="molecule type" value="Genomic_DNA"/>
</dbReference>
<proteinExistence type="predicted"/>
<accession>A0A5E4PLL4</accession>
<dbReference type="AlphaFoldDB" id="A0A5E4PLL4"/>
<evidence type="ECO:0000313" key="2">
    <source>
        <dbReference type="Proteomes" id="UP000324194"/>
    </source>
</evidence>
<gene>
    <name evidence="1" type="ORF">AQUSIP_24790</name>
</gene>
<name>A0A5E4PLL4_9COXI</name>
<organism evidence="1 2">
    <name type="scientific">Aquicella siphonis</name>
    <dbReference type="NCBI Taxonomy" id="254247"/>
    <lineage>
        <taxon>Bacteria</taxon>
        <taxon>Pseudomonadati</taxon>
        <taxon>Pseudomonadota</taxon>
        <taxon>Gammaproteobacteria</taxon>
        <taxon>Legionellales</taxon>
        <taxon>Coxiellaceae</taxon>
        <taxon>Aquicella</taxon>
    </lineage>
</organism>
<dbReference type="RefSeq" id="WP_232051924.1">
    <property type="nucleotide sequence ID" value="NZ_LR699120.1"/>
</dbReference>
<sequence length="155" mass="18804">MLIYKWLLISTHAMIPDINELLSYTNAKILSRYSKNHPDSKMSGREALSELMKFIWLCCIHKVELSLRPYDETLHFSCLIYDEMAEIDDMWHIFLLFTRDYQKFCADYLHGYFFHHDPIVSDEIPLNFEINLRRYLEYIHDKLGEETLIKWFEKK</sequence>
<dbReference type="Proteomes" id="UP000324194">
    <property type="component" value="Chromosome 2"/>
</dbReference>
<protein>
    <submittedName>
        <fullName evidence="1">Uncharacterized protein</fullName>
    </submittedName>
</protein>
<evidence type="ECO:0000313" key="1">
    <source>
        <dbReference type="EMBL" id="VVC77152.1"/>
    </source>
</evidence>
<keyword evidence="2" id="KW-1185">Reference proteome</keyword>